<dbReference type="RefSeq" id="WP_273677924.1">
    <property type="nucleotide sequence ID" value="NZ_JAQQXQ010000006.1"/>
</dbReference>
<keyword evidence="3" id="KW-1185">Reference proteome</keyword>
<protein>
    <submittedName>
        <fullName evidence="2">Uncharacterized protein</fullName>
    </submittedName>
</protein>
<feature type="region of interest" description="Disordered" evidence="1">
    <location>
        <begin position="1"/>
        <end position="75"/>
    </location>
</feature>
<reference evidence="2 3" key="1">
    <citation type="submission" date="2022-10" db="EMBL/GenBank/DDBJ databases">
        <title>Erythrobacter sp. sf7 Genome sequencing.</title>
        <authorList>
            <person name="Park S."/>
        </authorList>
    </citation>
    <scope>NUCLEOTIDE SEQUENCE [LARGE SCALE GENOMIC DNA]</scope>
    <source>
        <strain evidence="3">sf7</strain>
    </source>
</reference>
<gene>
    <name evidence="2" type="ORF">OIK40_08900</name>
</gene>
<dbReference type="EMBL" id="JAQQXQ010000006">
    <property type="protein sequence ID" value="MDC8754758.1"/>
    <property type="molecule type" value="Genomic_DNA"/>
</dbReference>
<sequence>MDLNQLLNAHQRAVMESSTSSEKTANRTQSARVADYADRIKRLREHHASESTDELESWESEGGSMPASEMALPPGVTMTMRPEYRVGRYVYSDLNLAVAELERQTKHRSP</sequence>
<accession>A0ABT5JQ36</accession>
<dbReference type="Proteomes" id="UP001216558">
    <property type="component" value="Unassembled WGS sequence"/>
</dbReference>
<comment type="caution">
    <text evidence="2">The sequence shown here is derived from an EMBL/GenBank/DDBJ whole genome shotgun (WGS) entry which is preliminary data.</text>
</comment>
<evidence type="ECO:0000256" key="1">
    <source>
        <dbReference type="SAM" id="MobiDB-lite"/>
    </source>
</evidence>
<name>A0ABT5JQ36_9SPHN</name>
<organism evidence="2 3">
    <name type="scientific">Erythrobacter fulvus</name>
    <dbReference type="NCBI Taxonomy" id="2987523"/>
    <lineage>
        <taxon>Bacteria</taxon>
        <taxon>Pseudomonadati</taxon>
        <taxon>Pseudomonadota</taxon>
        <taxon>Alphaproteobacteria</taxon>
        <taxon>Sphingomonadales</taxon>
        <taxon>Erythrobacteraceae</taxon>
        <taxon>Erythrobacter/Porphyrobacter group</taxon>
        <taxon>Erythrobacter</taxon>
    </lineage>
</organism>
<evidence type="ECO:0000313" key="2">
    <source>
        <dbReference type="EMBL" id="MDC8754758.1"/>
    </source>
</evidence>
<evidence type="ECO:0000313" key="3">
    <source>
        <dbReference type="Proteomes" id="UP001216558"/>
    </source>
</evidence>
<feature type="compositionally biased region" description="Basic and acidic residues" evidence="1">
    <location>
        <begin position="35"/>
        <end position="50"/>
    </location>
</feature>
<feature type="compositionally biased region" description="Polar residues" evidence="1">
    <location>
        <begin position="16"/>
        <end position="31"/>
    </location>
</feature>
<proteinExistence type="predicted"/>